<dbReference type="KEGG" id="vg:29063988"/>
<dbReference type="PROSITE" id="PS51257">
    <property type="entry name" value="PROKAR_LIPOPROTEIN"/>
    <property type="match status" value="1"/>
</dbReference>
<dbReference type="Pfam" id="PF04595">
    <property type="entry name" value="Pox_I6"/>
    <property type="match status" value="1"/>
</dbReference>
<name>A0A1C9KC73_9POXV</name>
<dbReference type="Gene3D" id="2.60.40.10">
    <property type="entry name" value="Immunoglobulins"/>
    <property type="match status" value="1"/>
</dbReference>
<reference evidence="6 7" key="1">
    <citation type="journal article" date="2016" name="Virus Genes">
        <title>The genomes of three North American orthopoxviruses.</title>
        <authorList>
            <person name="Smithson C."/>
            <person name="Tang N."/>
            <person name="Sammons S."/>
            <person name="Frace M."/>
            <person name="Batra D."/>
            <person name="Li Y."/>
            <person name="Emerson G.L."/>
            <person name="Carroll D.S."/>
            <person name="Upton C."/>
        </authorList>
    </citation>
    <scope>NUCLEOTIDE SEQUENCE [LARGE SCALE GENOMIC DNA]</scope>
    <source>
        <strain evidence="6 7">CA</strain>
    </source>
</reference>
<keyword evidence="4" id="KW-1133">Transmembrane helix</keyword>
<organism evidence="6 7">
    <name type="scientific">Volepox virus</name>
    <dbReference type="NCBI Taxonomy" id="28874"/>
    <lineage>
        <taxon>Viruses</taxon>
        <taxon>Varidnaviria</taxon>
        <taxon>Bamfordvirae</taxon>
        <taxon>Nucleocytoviricota</taxon>
        <taxon>Pokkesviricetes</taxon>
        <taxon>Chitovirales</taxon>
        <taxon>Poxviridae</taxon>
        <taxon>Chordopoxvirinae</taxon>
        <taxon>Orthopoxvirus</taxon>
        <taxon>Orthopoxvirus volepox</taxon>
    </lineage>
</organism>
<evidence type="ECO:0000313" key="6">
    <source>
        <dbReference type="EMBL" id="AOP31731.1"/>
    </source>
</evidence>
<keyword evidence="4" id="KW-0472">Membrane</keyword>
<dbReference type="SUPFAM" id="SSF48726">
    <property type="entry name" value="Immunoglobulin"/>
    <property type="match status" value="1"/>
</dbReference>
<dbReference type="EMBL" id="KU749311">
    <property type="protein sequence ID" value="AOP31731.1"/>
    <property type="molecule type" value="Genomic_DNA"/>
</dbReference>
<proteinExistence type="inferred from homology"/>
<dbReference type="RefSeq" id="YP_009281789.1">
    <property type="nucleotide sequence ID" value="NC_031033.1"/>
</dbReference>
<comment type="function">
    <text evidence="1">Plays a role in the spread of virus to neighboring cells ex vivo.</text>
</comment>
<keyword evidence="7" id="KW-1185">Reference proteome</keyword>
<evidence type="ECO:0000256" key="4">
    <source>
        <dbReference type="SAM" id="Phobius"/>
    </source>
</evidence>
<evidence type="ECO:0000256" key="1">
    <source>
        <dbReference type="ARBA" id="ARBA00034674"/>
    </source>
</evidence>
<feature type="transmembrane region" description="Helical" evidence="4">
    <location>
        <begin position="280"/>
        <end position="305"/>
    </location>
</feature>
<dbReference type="Proteomes" id="UP000203649">
    <property type="component" value="Segment"/>
</dbReference>
<evidence type="ECO:0000256" key="2">
    <source>
        <dbReference type="ARBA" id="ARBA00034720"/>
    </source>
</evidence>
<evidence type="ECO:0000256" key="3">
    <source>
        <dbReference type="ARBA" id="ARBA00034829"/>
    </source>
</evidence>
<comment type="similarity">
    <text evidence="2">Belongs to the orthopoxvirus OPG049 family.</text>
</comment>
<evidence type="ECO:0000313" key="7">
    <source>
        <dbReference type="Proteomes" id="UP000203649"/>
    </source>
</evidence>
<dbReference type="InterPro" id="IPR007674">
    <property type="entry name" value="Poxvirus_F5/I6_dom"/>
</dbReference>
<accession>A0A1C9KC73</accession>
<evidence type="ECO:0000259" key="5">
    <source>
        <dbReference type="Pfam" id="PF04595"/>
    </source>
</evidence>
<dbReference type="InterPro" id="IPR036179">
    <property type="entry name" value="Ig-like_dom_sf"/>
</dbReference>
<dbReference type="GO" id="GO:0016032">
    <property type="term" value="P:viral process"/>
    <property type="evidence" value="ECO:0007669"/>
    <property type="project" value="InterPro"/>
</dbReference>
<feature type="domain" description="Poxvirus F5/Telomere-binding protein I6" evidence="5">
    <location>
        <begin position="18"/>
        <end position="306"/>
    </location>
</feature>
<keyword evidence="4" id="KW-0812">Transmembrane</keyword>
<dbReference type="InterPro" id="IPR013783">
    <property type="entry name" value="Ig-like_fold"/>
</dbReference>
<dbReference type="GeneID" id="29063988"/>
<gene>
    <name evidence="6" type="ORF">VPXV-CA-041</name>
</gene>
<sequence>MGTSRVLIILSLMWVCGCVEYNVEENVHICIHADVSQINYTVWYYNNNVIALATEDKTSGYISSFIKRINISSTCLNISSVRHKDSGEYTGIAYLKNGYTSTTTMNLSVKANIVNLKGIIRYITTNYCEVKITCKIESLINSYTNSPVMMLGTLDRWKYITFPTDNYRYDSGLKKYITGNPYPLESLALEITATFNRFNVIKNLNDDEFSCYMFLQNNSFHKMLNVRHICESEWETINNISMSSSNNLTNDLSNIMSQIHDSENDDTDINSDYSMDTNSLIMVLLITMISVIILIIVVIAAITIYKKSTYRHINDN</sequence>
<protein>
    <recommendedName>
        <fullName evidence="3">Protein OPG049</fullName>
    </recommendedName>
</protein>